<proteinExistence type="predicted"/>
<evidence type="ECO:0000256" key="1">
    <source>
        <dbReference type="SAM" id="SignalP"/>
    </source>
</evidence>
<keyword evidence="1" id="KW-0732">Signal</keyword>
<feature type="signal peptide" evidence="1">
    <location>
        <begin position="1"/>
        <end position="18"/>
    </location>
</feature>
<sequence>MPALDHIVLLVPHGVLQALPAWLTGALTVIPGGQHAGGVTENQLVLFQDGFYIEIIAFVGGSGSDEEDTRRRRGHRWGGKPDGHIIDWAVGLAGTLEETDKEFSEIQKNVGAAGAKLAYKDLVAGGRTTPDGVVLKWATASPTAVPEGSEDVTGLLPFWCLDRTDRKLRVPYATQPELAQHPSGAIGVAGVILHISDEALVERLRKIYNVLFGESKGDEWKLAVPESSFKHAPTLKIAHDKTQQNGAGQGWIELALFSTGPALTVGSSFVEGWRVDILLVHVD</sequence>
<evidence type="ECO:0000313" key="3">
    <source>
        <dbReference type="EMBL" id="CAK7224383.1"/>
    </source>
</evidence>
<comment type="caution">
    <text evidence="3">The sequence shown here is derived from an EMBL/GenBank/DDBJ whole genome shotgun (WGS) entry which is preliminary data.</text>
</comment>
<reference evidence="3 4" key="1">
    <citation type="submission" date="2024-01" db="EMBL/GenBank/DDBJ databases">
        <authorList>
            <person name="Allen C."/>
            <person name="Tagirdzhanova G."/>
        </authorList>
    </citation>
    <scope>NUCLEOTIDE SEQUENCE [LARGE SCALE GENOMIC DNA]</scope>
</reference>
<dbReference type="InterPro" id="IPR025870">
    <property type="entry name" value="Glyoxalase-like_dom"/>
</dbReference>
<accession>A0ABP0BXG8</accession>
<dbReference type="PANTHER" id="PTHR40265">
    <property type="entry name" value="BLL2707 PROTEIN"/>
    <property type="match status" value="1"/>
</dbReference>
<dbReference type="Proteomes" id="UP001642482">
    <property type="component" value="Unassembled WGS sequence"/>
</dbReference>
<dbReference type="Pfam" id="PF13468">
    <property type="entry name" value="Glyoxalase_3"/>
    <property type="match status" value="1"/>
</dbReference>
<evidence type="ECO:0000259" key="2">
    <source>
        <dbReference type="Pfam" id="PF13468"/>
    </source>
</evidence>
<organism evidence="3 4">
    <name type="scientific">Sporothrix eucalyptigena</name>
    <dbReference type="NCBI Taxonomy" id="1812306"/>
    <lineage>
        <taxon>Eukaryota</taxon>
        <taxon>Fungi</taxon>
        <taxon>Dikarya</taxon>
        <taxon>Ascomycota</taxon>
        <taxon>Pezizomycotina</taxon>
        <taxon>Sordariomycetes</taxon>
        <taxon>Sordariomycetidae</taxon>
        <taxon>Ophiostomatales</taxon>
        <taxon>Ophiostomataceae</taxon>
        <taxon>Sporothrix</taxon>
    </lineage>
</organism>
<gene>
    <name evidence="3" type="ORF">SEUCBS140593_005555</name>
</gene>
<dbReference type="InterPro" id="IPR029068">
    <property type="entry name" value="Glyas_Bleomycin-R_OHBP_Dase"/>
</dbReference>
<feature type="domain" description="Glyoxalase-like" evidence="2">
    <location>
        <begin position="4"/>
        <end position="204"/>
    </location>
</feature>
<name>A0ABP0BXG8_9PEZI</name>
<protein>
    <recommendedName>
        <fullName evidence="2">Glyoxalase-like domain-containing protein</fullName>
    </recommendedName>
</protein>
<dbReference type="Gene3D" id="3.10.180.10">
    <property type="entry name" value="2,3-Dihydroxybiphenyl 1,2-Dioxygenase, domain 1"/>
    <property type="match status" value="1"/>
</dbReference>
<keyword evidence="4" id="KW-1185">Reference proteome</keyword>
<evidence type="ECO:0000313" key="4">
    <source>
        <dbReference type="Proteomes" id="UP001642482"/>
    </source>
</evidence>
<dbReference type="PANTHER" id="PTHR40265:SF1">
    <property type="entry name" value="GLYOXALASE-LIKE DOMAIN-CONTAINING PROTEIN"/>
    <property type="match status" value="1"/>
</dbReference>
<feature type="chain" id="PRO_5045273131" description="Glyoxalase-like domain-containing protein" evidence="1">
    <location>
        <begin position="19"/>
        <end position="283"/>
    </location>
</feature>
<dbReference type="EMBL" id="CAWUHD010000054">
    <property type="protein sequence ID" value="CAK7224383.1"/>
    <property type="molecule type" value="Genomic_DNA"/>
</dbReference>